<evidence type="ECO:0000256" key="1">
    <source>
        <dbReference type="ARBA" id="ARBA00022729"/>
    </source>
</evidence>
<feature type="domain" description="MIR" evidence="3">
    <location>
        <begin position="205"/>
        <end position="260"/>
    </location>
</feature>
<reference evidence="4" key="2">
    <citation type="journal article" date="2022" name="Microbiol. Resour. Announc.">
        <title>Metagenome Sequencing to Explore Phylogenomics of Terrestrial Cyanobacteria.</title>
        <authorList>
            <person name="Ward R.D."/>
            <person name="Stajich J.E."/>
            <person name="Johansen J.R."/>
            <person name="Huntemann M."/>
            <person name="Clum A."/>
            <person name="Foster B."/>
            <person name="Foster B."/>
            <person name="Roux S."/>
            <person name="Palaniappan K."/>
            <person name="Varghese N."/>
            <person name="Mukherjee S."/>
            <person name="Reddy T.B.K."/>
            <person name="Daum C."/>
            <person name="Copeland A."/>
            <person name="Chen I.A."/>
            <person name="Ivanova N.N."/>
            <person name="Kyrpides N.C."/>
            <person name="Shapiro N."/>
            <person name="Eloe-Fadrosh E.A."/>
            <person name="Pietrasiak N."/>
        </authorList>
    </citation>
    <scope>NUCLEOTIDE SEQUENCE</scope>
    <source>
        <strain evidence="4">CPER-KK1</strain>
    </source>
</reference>
<dbReference type="PROSITE" id="PS50919">
    <property type="entry name" value="MIR"/>
    <property type="match status" value="3"/>
</dbReference>
<protein>
    <recommendedName>
        <fullName evidence="3">MIR domain-containing protein</fullName>
    </recommendedName>
</protein>
<accession>A0A951UB34</accession>
<feature type="domain" description="MIR" evidence="3">
    <location>
        <begin position="270"/>
        <end position="326"/>
    </location>
</feature>
<proteinExistence type="predicted"/>
<dbReference type="Proteomes" id="UP000753908">
    <property type="component" value="Unassembled WGS sequence"/>
</dbReference>
<dbReference type="InterPro" id="IPR036300">
    <property type="entry name" value="MIR_dom_sf"/>
</dbReference>
<dbReference type="Pfam" id="PF02815">
    <property type="entry name" value="MIR"/>
    <property type="match status" value="1"/>
</dbReference>
<dbReference type="SMART" id="SM00472">
    <property type="entry name" value="MIR"/>
    <property type="match status" value="3"/>
</dbReference>
<feature type="domain" description="MIR" evidence="3">
    <location>
        <begin position="328"/>
        <end position="383"/>
    </location>
</feature>
<name>A0A951UB34_9CYAN</name>
<organism evidence="4 5">
    <name type="scientific">Symplocastrum torsivum CPER-KK1</name>
    <dbReference type="NCBI Taxonomy" id="450513"/>
    <lineage>
        <taxon>Bacteria</taxon>
        <taxon>Bacillati</taxon>
        <taxon>Cyanobacteriota</taxon>
        <taxon>Cyanophyceae</taxon>
        <taxon>Oscillatoriophycideae</taxon>
        <taxon>Oscillatoriales</taxon>
        <taxon>Microcoleaceae</taxon>
        <taxon>Symplocastrum</taxon>
    </lineage>
</organism>
<keyword evidence="1" id="KW-0732">Signal</keyword>
<gene>
    <name evidence="4" type="ORF">KME25_18600</name>
</gene>
<dbReference type="AlphaFoldDB" id="A0A951UB34"/>
<dbReference type="Gene3D" id="2.80.10.50">
    <property type="match status" value="1"/>
</dbReference>
<dbReference type="PANTHER" id="PTHR46809">
    <property type="entry name" value="STROMAL CELL-DERIVED FACTOR 2-LIKE PROTEIN"/>
    <property type="match status" value="1"/>
</dbReference>
<dbReference type="SUPFAM" id="SSF82109">
    <property type="entry name" value="MIR domain"/>
    <property type="match status" value="1"/>
</dbReference>
<sequence length="384" mass="42694">MRVRIELVEVLCRDTEDVTGADTLYLVGGVSDGRQTQPVLTNRLWINNNQTRSFAADRSVMFDAEVPENRSVHIGLQAFDEDAARDWAKHGEWVTQLTDAIAGEIEQLPRDPQIQQGPVDSQNPDPNQVAAAILRGAVRVVGFFAQHDKDDKLGQTTIDIPVGVPSTEIKEWNFSGRSLGGVFGWSTWNYTVRYRVSQLAPSTPGAIATFGNKIKLRHLATVRTLHSHPLNYGHRSTSGQQQVTAYEGADDNDLWIIKGAHGQPDNHRAGQPVQNGDIIRLQHGLTGRNLHSHGGIPSPVTGQQEVTCFGDNGFGDDNDNWRVEIEGGGVWDTNRRMRLIHVNTNHALHSHFGYSHPNWTASQQEVTGFAGRDDNDWWSLFEIH</sequence>
<dbReference type="EMBL" id="JAHHIF010000025">
    <property type="protein sequence ID" value="MBW4546434.1"/>
    <property type="molecule type" value="Genomic_DNA"/>
</dbReference>
<dbReference type="PANTHER" id="PTHR46809:SF2">
    <property type="entry name" value="GH21273P"/>
    <property type="match status" value="1"/>
</dbReference>
<comment type="caution">
    <text evidence="4">The sequence shown here is derived from an EMBL/GenBank/DDBJ whole genome shotgun (WGS) entry which is preliminary data.</text>
</comment>
<evidence type="ECO:0000313" key="4">
    <source>
        <dbReference type="EMBL" id="MBW4546434.1"/>
    </source>
</evidence>
<reference evidence="4" key="1">
    <citation type="submission" date="2021-05" db="EMBL/GenBank/DDBJ databases">
        <authorList>
            <person name="Pietrasiak N."/>
            <person name="Ward R."/>
            <person name="Stajich J.E."/>
            <person name="Kurbessoian T."/>
        </authorList>
    </citation>
    <scope>NUCLEOTIDE SEQUENCE</scope>
    <source>
        <strain evidence="4">CPER-KK1</strain>
    </source>
</reference>
<evidence type="ECO:0000259" key="3">
    <source>
        <dbReference type="PROSITE" id="PS50919"/>
    </source>
</evidence>
<dbReference type="InterPro" id="IPR016093">
    <property type="entry name" value="MIR_motif"/>
</dbReference>
<keyword evidence="2" id="KW-0677">Repeat</keyword>
<evidence type="ECO:0000256" key="2">
    <source>
        <dbReference type="ARBA" id="ARBA00022737"/>
    </source>
</evidence>
<evidence type="ECO:0000313" key="5">
    <source>
        <dbReference type="Proteomes" id="UP000753908"/>
    </source>
</evidence>